<feature type="active site" description="Proton donor" evidence="3">
    <location>
        <position position="448"/>
    </location>
</feature>
<dbReference type="EC" id="3.1.4.-" evidence="6"/>
<dbReference type="PROSITE" id="PS51845">
    <property type="entry name" value="PDEASE_I_2"/>
    <property type="match status" value="1"/>
</dbReference>
<dbReference type="CTD" id="20328351"/>
<feature type="domain" description="PDEase" evidence="7">
    <location>
        <begin position="362"/>
        <end position="696"/>
    </location>
</feature>
<dbReference type="InterPro" id="IPR023088">
    <property type="entry name" value="PDEase"/>
</dbReference>
<evidence type="ECO:0000313" key="8">
    <source>
        <dbReference type="EMBL" id="KER25575.1"/>
    </source>
</evidence>
<proteinExistence type="inferred from homology"/>
<dbReference type="Gene3D" id="1.10.1300.10">
    <property type="entry name" value="3'5'-cyclic nucleotide phosphodiesterase, catalytic domain"/>
    <property type="match status" value="1"/>
</dbReference>
<evidence type="ECO:0000256" key="6">
    <source>
        <dbReference type="RuleBase" id="RU363067"/>
    </source>
</evidence>
<evidence type="ECO:0000259" key="7">
    <source>
        <dbReference type="PROSITE" id="PS51845"/>
    </source>
</evidence>
<dbReference type="SMART" id="SM00471">
    <property type="entry name" value="HDc"/>
    <property type="match status" value="1"/>
</dbReference>
<evidence type="ECO:0000256" key="5">
    <source>
        <dbReference type="PIRSR" id="PIRSR623088-3"/>
    </source>
</evidence>
<accession>A0A074ZQG4</accession>
<feature type="binding site" evidence="4">
    <location>
        <position position="653"/>
    </location>
    <ligand>
        <name>AMP</name>
        <dbReference type="ChEBI" id="CHEBI:456215"/>
    </ligand>
</feature>
<protein>
    <recommendedName>
        <fullName evidence="6">Phosphodiesterase</fullName>
        <ecNumber evidence="6">3.1.4.-</ecNumber>
    </recommendedName>
</protein>
<feature type="binding site" evidence="5">
    <location>
        <position position="452"/>
    </location>
    <ligand>
        <name>Zn(2+)</name>
        <dbReference type="ChEBI" id="CHEBI:29105"/>
        <label>1</label>
    </ligand>
</feature>
<dbReference type="InterPro" id="IPR002073">
    <property type="entry name" value="PDEase_catalytic_dom"/>
</dbReference>
<dbReference type="SUPFAM" id="SSF109604">
    <property type="entry name" value="HD-domain/PDEase-like"/>
    <property type="match status" value="1"/>
</dbReference>
<feature type="binding site" evidence="5">
    <location>
        <position position="602"/>
    </location>
    <ligand>
        <name>Zn(2+)</name>
        <dbReference type="ChEBI" id="CHEBI:29105"/>
        <label>1</label>
    </ligand>
</feature>
<dbReference type="InterPro" id="IPR036971">
    <property type="entry name" value="PDEase_catalytic_dom_sf"/>
</dbReference>
<feature type="binding site" evidence="4">
    <location>
        <position position="491"/>
    </location>
    <ligand>
        <name>AMP</name>
        <dbReference type="ChEBI" id="CHEBI:456215"/>
    </ligand>
</feature>
<dbReference type="PANTHER" id="PTHR11347">
    <property type="entry name" value="CYCLIC NUCLEOTIDE PHOSPHODIESTERASE"/>
    <property type="match status" value="1"/>
</dbReference>
<keyword evidence="9" id="KW-1185">Reference proteome</keyword>
<dbReference type="GeneID" id="20328351"/>
<evidence type="ECO:0000256" key="3">
    <source>
        <dbReference type="PIRSR" id="PIRSR623088-1"/>
    </source>
</evidence>
<dbReference type="GO" id="GO:0046872">
    <property type="term" value="F:metal ion binding"/>
    <property type="evidence" value="ECO:0007669"/>
    <property type="project" value="UniProtKB-KW"/>
</dbReference>
<dbReference type="GO" id="GO:0004114">
    <property type="term" value="F:3',5'-cyclic-nucleotide phosphodiesterase activity"/>
    <property type="evidence" value="ECO:0007669"/>
    <property type="project" value="InterPro"/>
</dbReference>
<feature type="binding site" evidence="4">
    <location>
        <position position="602"/>
    </location>
    <ligand>
        <name>AMP</name>
        <dbReference type="ChEBI" id="CHEBI:456215"/>
    </ligand>
</feature>
<dbReference type="OrthoDB" id="295473at2759"/>
<dbReference type="Pfam" id="PF00233">
    <property type="entry name" value="PDEase_I"/>
    <property type="match status" value="1"/>
</dbReference>
<dbReference type="EMBL" id="KL596772">
    <property type="protein sequence ID" value="KER25575.1"/>
    <property type="molecule type" value="Genomic_DNA"/>
</dbReference>
<dbReference type="RefSeq" id="XP_009170678.1">
    <property type="nucleotide sequence ID" value="XM_009172414.1"/>
</dbReference>
<evidence type="ECO:0000256" key="1">
    <source>
        <dbReference type="ARBA" id="ARBA00022723"/>
    </source>
</evidence>
<keyword evidence="1 5" id="KW-0479">Metal-binding</keyword>
<dbReference type="InterPro" id="IPR003607">
    <property type="entry name" value="HD/PDEase_dom"/>
</dbReference>
<dbReference type="AlphaFoldDB" id="A0A074ZQG4"/>
<dbReference type="STRING" id="6198.A0A074ZQG4"/>
<dbReference type="Proteomes" id="UP000054324">
    <property type="component" value="Unassembled WGS sequence"/>
</dbReference>
<feature type="binding site" evidence="5">
    <location>
        <position position="491"/>
    </location>
    <ligand>
        <name>Zn(2+)</name>
        <dbReference type="ChEBI" id="CHEBI:29105"/>
        <label>2</label>
    </ligand>
</feature>
<keyword evidence="2 6" id="KW-0378">Hydrolase</keyword>
<dbReference type="GO" id="GO:0007165">
    <property type="term" value="P:signal transduction"/>
    <property type="evidence" value="ECO:0007669"/>
    <property type="project" value="InterPro"/>
</dbReference>
<dbReference type="PRINTS" id="PR00387">
    <property type="entry name" value="PDIESTERASE1"/>
</dbReference>
<dbReference type="PROSITE" id="PS00126">
    <property type="entry name" value="PDEASE_I_1"/>
    <property type="match status" value="1"/>
</dbReference>
<feature type="binding site" evidence="5">
    <location>
        <position position="491"/>
    </location>
    <ligand>
        <name>Zn(2+)</name>
        <dbReference type="ChEBI" id="CHEBI:29105"/>
        <label>1</label>
    </ligand>
</feature>
<sequence length="721" mass="82274">LDTIRTLLADPHSRSERKWKLLSLFTVRKPEEAAKCKANGGIGYVDFDWACGDQSDGSLVVVGMVQYTSSKIDATSSRSTLADDVKHKLESEWSALEELLTTGHSYNQQGTDLMISWKPDEDHNIIVKETTHRAAENLSTAHDRFCPSWWSSGERRSPVSVNLMFHLNPNWTNLDKCTHLQISLALTGDSTESLVYGFHQLNVLHTGHIMFQLVIYLRYCTQIPPHFIQSCFVASLTNYHPRNDVHNDTLCSRIRQRLTPLAVSGHKLGTSDVRGERYVDSATVQLPCRKTGTKEAMLSAQECLIPNIRGLCCICKLDQKSRASNRFIYELTLSDEPAIQDMDPKHLIGKLNQLHKNMHFSGRRRLSKISDDAVLALRESYTQFDVNCPKDYNTFSYFARGLPIEQSVKAVVCMFVRLKFVEHWRIPSSTLVRFVLAIQRSYRNPSYHNWTHAFCVGHFAYLCMVNAEQRIHEFLSPLELLALLVGALCHDIDHRGLNNSFQQLINSPLSSLYGMYGSVLERHHVEHTMQIIQTANCNIFCNLSPEDEKRALQLVRHVILATDLEAHMKLIPKLRQMSRDGYDSSSEEHRHMLLSLVATASDLSDQCKSWFNSRKAASLIYDEFFHQGKLERLVGEEPPFYMDPQKVCIPESQVVFLDSIVLPCFQTLSKLLPECCEAVHAIQANRRKWKHLTKLVSTNQLPDYSTERLFSGEYDAIAMPK</sequence>
<gene>
    <name evidence="8" type="ORF">T265_14185</name>
</gene>
<dbReference type="KEGG" id="ovi:T265_14185"/>
<evidence type="ECO:0000313" key="9">
    <source>
        <dbReference type="Proteomes" id="UP000054324"/>
    </source>
</evidence>
<reference evidence="8 9" key="1">
    <citation type="submission" date="2013-11" db="EMBL/GenBank/DDBJ databases">
        <title>Opisthorchis viverrini - life in the bile duct.</title>
        <authorList>
            <person name="Young N.D."/>
            <person name="Nagarajan N."/>
            <person name="Lin S.J."/>
            <person name="Korhonen P.K."/>
            <person name="Jex A.R."/>
            <person name="Hall R.S."/>
            <person name="Safavi-Hemami H."/>
            <person name="Kaewkong W."/>
            <person name="Bertrand D."/>
            <person name="Gao S."/>
            <person name="Seet Q."/>
            <person name="Wongkham S."/>
            <person name="Teh B.T."/>
            <person name="Wongkham C."/>
            <person name="Intapan P.M."/>
            <person name="Maleewong W."/>
            <person name="Yang X."/>
            <person name="Hu M."/>
            <person name="Wang Z."/>
            <person name="Hofmann A."/>
            <person name="Sternberg P.W."/>
            <person name="Tan P."/>
            <person name="Wang J."/>
            <person name="Gasser R.B."/>
        </authorList>
    </citation>
    <scope>NUCLEOTIDE SEQUENCE [LARGE SCALE GENOMIC DNA]</scope>
</reference>
<evidence type="ECO:0000256" key="4">
    <source>
        <dbReference type="PIRSR" id="PIRSR623088-2"/>
    </source>
</evidence>
<dbReference type="InterPro" id="IPR023174">
    <property type="entry name" value="PDEase_CS"/>
</dbReference>
<feature type="binding site" evidence="5">
    <location>
        <position position="490"/>
    </location>
    <ligand>
        <name>Zn(2+)</name>
        <dbReference type="ChEBI" id="CHEBI:29105"/>
        <label>1</label>
    </ligand>
</feature>
<comment type="similarity">
    <text evidence="6">Belongs to the cyclic nucleotide phosphodiesterase family.</text>
</comment>
<organism evidence="8 9">
    <name type="scientific">Opisthorchis viverrini</name>
    <name type="common">Southeast Asian liver fluke</name>
    <dbReference type="NCBI Taxonomy" id="6198"/>
    <lineage>
        <taxon>Eukaryota</taxon>
        <taxon>Metazoa</taxon>
        <taxon>Spiralia</taxon>
        <taxon>Lophotrochozoa</taxon>
        <taxon>Platyhelminthes</taxon>
        <taxon>Trematoda</taxon>
        <taxon>Digenea</taxon>
        <taxon>Opisthorchiida</taxon>
        <taxon>Opisthorchiata</taxon>
        <taxon>Opisthorchiidae</taxon>
        <taxon>Opisthorchis</taxon>
    </lineage>
</organism>
<feature type="non-terminal residue" evidence="8">
    <location>
        <position position="1"/>
    </location>
</feature>
<evidence type="ECO:0000256" key="2">
    <source>
        <dbReference type="ARBA" id="ARBA00022801"/>
    </source>
</evidence>
<dbReference type="CDD" id="cd00077">
    <property type="entry name" value="HDc"/>
    <property type="match status" value="1"/>
</dbReference>
<name>A0A074ZQG4_OPIVI</name>
<comment type="cofactor">
    <cofactor evidence="6">
        <name>a divalent metal cation</name>
        <dbReference type="ChEBI" id="CHEBI:60240"/>
    </cofactor>
    <text evidence="6">Binds 2 divalent metal cations per subunit. Site 1 may preferentially bind zinc ions, while site 2 has a preference for magnesium and/or manganese ions.</text>
</comment>
<feature type="binding site" evidence="4">
    <location>
        <begin position="448"/>
        <end position="452"/>
    </location>
    <ligand>
        <name>AMP</name>
        <dbReference type="ChEBI" id="CHEBI:456215"/>
    </ligand>
</feature>